<accession>A0A2N3YIQ0</accession>
<organism evidence="1 2">
    <name type="scientific">Phycicoccus duodecadis</name>
    <dbReference type="NCBI Taxonomy" id="173053"/>
    <lineage>
        <taxon>Bacteria</taxon>
        <taxon>Bacillati</taxon>
        <taxon>Actinomycetota</taxon>
        <taxon>Actinomycetes</taxon>
        <taxon>Micrococcales</taxon>
        <taxon>Intrasporangiaceae</taxon>
        <taxon>Phycicoccus</taxon>
    </lineage>
</organism>
<sequence length="216" mass="24238">MKVDLLEAEVEQTNALAEAFATEVTELQDRSRSVEDLQLQLDYWKGQYLGQYEGESETEGEVDLWEKIPDLVAGGDPTDTFLALTDASESRIVFTEAAERSWKKISYPHPDDMTEALTSLAQAAHELYGGEPVKMGYVDEWFKTAFGLNVSTADDTIEKSKALRYFDYEGQRRDQTPHVKVADAVKPNEVGRIHFAFDKAGGRLIVNHVALKLYGL</sequence>
<dbReference type="EMBL" id="PJNE01000001">
    <property type="protein sequence ID" value="PKW26688.1"/>
    <property type="molecule type" value="Genomic_DNA"/>
</dbReference>
<keyword evidence="2" id="KW-1185">Reference proteome</keyword>
<gene>
    <name evidence="1" type="ORF">ATL31_1505</name>
</gene>
<dbReference type="Proteomes" id="UP000233781">
    <property type="component" value="Unassembled WGS sequence"/>
</dbReference>
<name>A0A2N3YIQ0_9MICO</name>
<dbReference type="AlphaFoldDB" id="A0A2N3YIQ0"/>
<comment type="caution">
    <text evidence="1">The sequence shown here is derived from an EMBL/GenBank/DDBJ whole genome shotgun (WGS) entry which is preliminary data.</text>
</comment>
<proteinExistence type="predicted"/>
<reference evidence="1 2" key="1">
    <citation type="submission" date="2017-12" db="EMBL/GenBank/DDBJ databases">
        <title>Sequencing the genomes of 1000 Actinobacteria strains.</title>
        <authorList>
            <person name="Klenk H.-P."/>
        </authorList>
    </citation>
    <scope>NUCLEOTIDE SEQUENCE [LARGE SCALE GENOMIC DNA]</scope>
    <source>
        <strain evidence="1 2">DSM 12806</strain>
    </source>
</reference>
<evidence type="ECO:0000313" key="2">
    <source>
        <dbReference type="Proteomes" id="UP000233781"/>
    </source>
</evidence>
<protein>
    <submittedName>
        <fullName evidence="1">Uncharacterized protein</fullName>
    </submittedName>
</protein>
<evidence type="ECO:0000313" key="1">
    <source>
        <dbReference type="EMBL" id="PKW26688.1"/>
    </source>
</evidence>